<accession>A0AB34G231</accession>
<evidence type="ECO:0000259" key="1">
    <source>
        <dbReference type="PROSITE" id="PS50011"/>
    </source>
</evidence>
<feature type="domain" description="Protein kinase" evidence="1">
    <location>
        <begin position="167"/>
        <end position="350"/>
    </location>
</feature>
<comment type="caution">
    <text evidence="2">The sequence shown here is derived from an EMBL/GenBank/DDBJ whole genome shotgun (WGS) entry which is preliminary data.</text>
</comment>
<dbReference type="GO" id="GO:0004672">
    <property type="term" value="F:protein kinase activity"/>
    <property type="evidence" value="ECO:0007669"/>
    <property type="project" value="InterPro"/>
</dbReference>
<name>A0AB34G231_9HYPO</name>
<dbReference type="GO" id="GO:0005524">
    <property type="term" value="F:ATP binding"/>
    <property type="evidence" value="ECO:0007669"/>
    <property type="project" value="InterPro"/>
</dbReference>
<dbReference type="PROSITE" id="PS50011">
    <property type="entry name" value="PROTEIN_KINASE_DOM"/>
    <property type="match status" value="1"/>
</dbReference>
<evidence type="ECO:0000313" key="2">
    <source>
        <dbReference type="EMBL" id="KAJ6445189.1"/>
    </source>
</evidence>
<evidence type="ECO:0000313" key="3">
    <source>
        <dbReference type="Proteomes" id="UP001163105"/>
    </source>
</evidence>
<dbReference type="EMBL" id="JAQHRD010000002">
    <property type="protein sequence ID" value="KAJ6445189.1"/>
    <property type="molecule type" value="Genomic_DNA"/>
</dbReference>
<dbReference type="InterPro" id="IPR000719">
    <property type="entry name" value="Prot_kinase_dom"/>
</dbReference>
<dbReference type="Proteomes" id="UP001163105">
    <property type="component" value="Unassembled WGS sequence"/>
</dbReference>
<gene>
    <name evidence="2" type="ORF">O9K51_03594</name>
</gene>
<sequence>MDNAGEILVRQVHAGDGDGADIVFEFNGQRMDVSIFPSLSRPGQVKPSLEDRLINLLGRATSPDTDDDEYEDIVDEVLETILDAGSHIFSEAAPTPSTDGIDLHSLVFPPTHVFRLETVDENAAIVRIDPEEKYTSSSFDRNDFDSFEEDFHIDTTLPVHLTRKILVQEVYVQGAGNTAALVQVDSTKLFCKVHTGATRFMDSSVGRELASLQTIRSIWSSAPDNQVRVPQLMGYVRQHGTGRIVGFLRQWVPGQHLRDYDIASISRERRQKWASQVCEAVELLHWQGLIWGDGKASNVIIDEEDDAWLIDFGGGFTEGWIDAHLENSVEGDKQAVRSILAFLDLAGIGK</sequence>
<reference evidence="2" key="1">
    <citation type="submission" date="2023-01" db="EMBL/GenBank/DDBJ databases">
        <title>The growth and conidiation of Purpureocillium lavendulum are regulated by nitrogen source and histone H3K14 acetylation.</title>
        <authorList>
            <person name="Tang P."/>
            <person name="Han J."/>
            <person name="Zhang C."/>
            <person name="Tang P."/>
            <person name="Qi F."/>
            <person name="Zhang K."/>
            <person name="Liang L."/>
        </authorList>
    </citation>
    <scope>NUCLEOTIDE SEQUENCE</scope>
    <source>
        <strain evidence="2">YMF1.00683</strain>
    </source>
</reference>
<dbReference type="InterPro" id="IPR011009">
    <property type="entry name" value="Kinase-like_dom_sf"/>
</dbReference>
<protein>
    <submittedName>
        <fullName evidence="2">Feruloyl esterase</fullName>
    </submittedName>
</protein>
<proteinExistence type="predicted"/>
<dbReference type="AlphaFoldDB" id="A0AB34G231"/>
<dbReference type="SUPFAM" id="SSF56112">
    <property type="entry name" value="Protein kinase-like (PK-like)"/>
    <property type="match status" value="1"/>
</dbReference>
<dbReference type="Gene3D" id="1.10.510.10">
    <property type="entry name" value="Transferase(Phosphotransferase) domain 1"/>
    <property type="match status" value="1"/>
</dbReference>
<keyword evidence="3" id="KW-1185">Reference proteome</keyword>
<organism evidence="2 3">
    <name type="scientific">Purpureocillium lavendulum</name>
    <dbReference type="NCBI Taxonomy" id="1247861"/>
    <lineage>
        <taxon>Eukaryota</taxon>
        <taxon>Fungi</taxon>
        <taxon>Dikarya</taxon>
        <taxon>Ascomycota</taxon>
        <taxon>Pezizomycotina</taxon>
        <taxon>Sordariomycetes</taxon>
        <taxon>Hypocreomycetidae</taxon>
        <taxon>Hypocreales</taxon>
        <taxon>Ophiocordycipitaceae</taxon>
        <taxon>Purpureocillium</taxon>
    </lineage>
</organism>